<feature type="chain" id="PRO_5039519101" evidence="1">
    <location>
        <begin position="27"/>
        <end position="159"/>
    </location>
</feature>
<protein>
    <submittedName>
        <fullName evidence="2">Genomic island nu Sa alpha2</fullName>
    </submittedName>
</protein>
<feature type="signal peptide" evidence="1">
    <location>
        <begin position="1"/>
        <end position="26"/>
    </location>
</feature>
<keyword evidence="1" id="KW-0732">Signal</keyword>
<evidence type="ECO:0000313" key="2">
    <source>
        <dbReference type="EMBL" id="CDR29333.1"/>
    </source>
</evidence>
<proteinExistence type="predicted"/>
<gene>
    <name evidence="2" type="ORF">ERS140147_02541</name>
</gene>
<sequence>MKITKTIGSLVLTAVLLTSVSPLTNANEIQSNNTKTVHQRYENINGVKINRNPNLPMNPEAQQRVGGTKVVKTAIKLIIDNRGKTKNVIQQVGGKKAATIFDKGYSGIVKELKPLLKWSEVPANAVGDAVKRGAINAGLSKGDAGIISTVVKEAIAWLF</sequence>
<organism evidence="2 3">
    <name type="scientific">Staphylococcus schweitzeri</name>
    <dbReference type="NCBI Taxonomy" id="1654388"/>
    <lineage>
        <taxon>Bacteria</taxon>
        <taxon>Bacillati</taxon>
        <taxon>Bacillota</taxon>
        <taxon>Bacilli</taxon>
        <taxon>Bacillales</taxon>
        <taxon>Staphylococcaceae</taxon>
        <taxon>Staphylococcus</taxon>
    </lineage>
</organism>
<reference evidence="2 3" key="1">
    <citation type="submission" date="2014-05" db="EMBL/GenBank/DDBJ databases">
        <authorList>
            <person name="Aslett A.Martin."/>
            <person name="De Silva Nishadi"/>
        </authorList>
    </citation>
    <scope>NUCLEOTIDE SEQUENCE [LARGE SCALE GENOMIC DNA]</scope>
</reference>
<dbReference type="AlphaFoldDB" id="A0A077UNE3"/>
<dbReference type="EMBL" id="CCEH01000034">
    <property type="protein sequence ID" value="CDR29333.1"/>
    <property type="molecule type" value="Genomic_DNA"/>
</dbReference>
<dbReference type="Proteomes" id="UP000044616">
    <property type="component" value="Unassembled WGS sequence"/>
</dbReference>
<evidence type="ECO:0000256" key="1">
    <source>
        <dbReference type="SAM" id="SignalP"/>
    </source>
</evidence>
<dbReference type="RefSeq" id="WP_047532213.1">
    <property type="nucleotide sequence ID" value="NZ_CCEH01000034.1"/>
</dbReference>
<evidence type="ECO:0000313" key="3">
    <source>
        <dbReference type="Proteomes" id="UP000044616"/>
    </source>
</evidence>
<accession>A0A077UNE3</accession>
<name>A0A077UNE3_9STAP</name>